<comment type="caution">
    <text evidence="1">The sequence shown here is derived from an EMBL/GenBank/DDBJ whole genome shotgun (WGS) entry which is preliminary data.</text>
</comment>
<evidence type="ECO:0000313" key="2">
    <source>
        <dbReference type="Proteomes" id="UP001279734"/>
    </source>
</evidence>
<name>A0AAD3TFD2_NEPGR</name>
<accession>A0AAD3TFD2</accession>
<gene>
    <name evidence="1" type="ORF">Nepgr_030458</name>
</gene>
<proteinExistence type="predicted"/>
<dbReference type="EMBL" id="BSYO01000034">
    <property type="protein sequence ID" value="GMH28615.1"/>
    <property type="molecule type" value="Genomic_DNA"/>
</dbReference>
<sequence length="170" mass="18633">MRPLLWGLRSPAPLCSPFGDLKLALLCACGKCEKQTFGRFPQTAPMLRSVNLADIYKERDTVREATRGTGVSGLPATIAHCQVRAVMWGHCPVCRSGLQRRMAASAVRQKPLVARDSARRASHLSWHHGYFGFSGGHRPSMGHSVLSDCQRLCCLILIPQVLGNGLVIWA</sequence>
<keyword evidence="2" id="KW-1185">Reference proteome</keyword>
<dbReference type="Proteomes" id="UP001279734">
    <property type="component" value="Unassembled WGS sequence"/>
</dbReference>
<dbReference type="AlphaFoldDB" id="A0AAD3TFD2"/>
<reference evidence="1" key="1">
    <citation type="submission" date="2023-05" db="EMBL/GenBank/DDBJ databases">
        <title>Nepenthes gracilis genome sequencing.</title>
        <authorList>
            <person name="Fukushima K."/>
        </authorList>
    </citation>
    <scope>NUCLEOTIDE SEQUENCE</scope>
    <source>
        <strain evidence="1">SING2019-196</strain>
    </source>
</reference>
<protein>
    <submittedName>
        <fullName evidence="1">Uncharacterized protein</fullName>
    </submittedName>
</protein>
<organism evidence="1 2">
    <name type="scientific">Nepenthes gracilis</name>
    <name type="common">Slender pitcher plant</name>
    <dbReference type="NCBI Taxonomy" id="150966"/>
    <lineage>
        <taxon>Eukaryota</taxon>
        <taxon>Viridiplantae</taxon>
        <taxon>Streptophyta</taxon>
        <taxon>Embryophyta</taxon>
        <taxon>Tracheophyta</taxon>
        <taxon>Spermatophyta</taxon>
        <taxon>Magnoliopsida</taxon>
        <taxon>eudicotyledons</taxon>
        <taxon>Gunneridae</taxon>
        <taxon>Pentapetalae</taxon>
        <taxon>Caryophyllales</taxon>
        <taxon>Nepenthaceae</taxon>
        <taxon>Nepenthes</taxon>
    </lineage>
</organism>
<evidence type="ECO:0000313" key="1">
    <source>
        <dbReference type="EMBL" id="GMH28615.1"/>
    </source>
</evidence>